<organism evidence="1">
    <name type="scientific">hydrothermal vent metagenome</name>
    <dbReference type="NCBI Taxonomy" id="652676"/>
    <lineage>
        <taxon>unclassified sequences</taxon>
        <taxon>metagenomes</taxon>
        <taxon>ecological metagenomes</taxon>
    </lineage>
</organism>
<protein>
    <recommendedName>
        <fullName evidence="2">BIG2 domain-containing protein</fullName>
    </recommendedName>
</protein>
<evidence type="ECO:0008006" key="2">
    <source>
        <dbReference type="Google" id="ProtNLM"/>
    </source>
</evidence>
<dbReference type="AlphaFoldDB" id="A0A1W1BQL1"/>
<proteinExistence type="predicted"/>
<accession>A0A1W1BQL1</accession>
<dbReference type="Gene3D" id="2.60.40.1080">
    <property type="match status" value="1"/>
</dbReference>
<reference evidence="1" key="1">
    <citation type="submission" date="2016-10" db="EMBL/GenBank/DDBJ databases">
        <authorList>
            <person name="de Groot N.N."/>
        </authorList>
    </citation>
    <scope>NUCLEOTIDE SEQUENCE</scope>
</reference>
<dbReference type="EMBL" id="FPHF01000031">
    <property type="protein sequence ID" value="SFV55878.1"/>
    <property type="molecule type" value="Genomic_DNA"/>
</dbReference>
<name>A0A1W1BQL1_9ZZZZ</name>
<gene>
    <name evidence="1" type="ORF">MNB_SM-4-258</name>
</gene>
<dbReference type="PROSITE" id="PS51257">
    <property type="entry name" value="PROKAR_LIPOPROTEIN"/>
    <property type="match status" value="1"/>
</dbReference>
<sequence>MQYLKNLSFICLSTFIISCGDNTTLSPLKDVTSINLDDTNISIYATQAAKTLTATVTYNDGTTADASIDFSWESLDSSIFNASTASIVATSNGGDANLSIDYQSTFNDYTSVHVKKLLTINYSDLNISDIGNPQIIYVSGNYENNESNISMENNILWTVDSNATLTDVNASQMTITVDYNVTSILLKASLFYNTSYVEDFNKTFY</sequence>
<evidence type="ECO:0000313" key="1">
    <source>
        <dbReference type="EMBL" id="SFV55878.1"/>
    </source>
</evidence>